<dbReference type="GO" id="GO:0004867">
    <property type="term" value="F:serine-type endopeptidase inhibitor activity"/>
    <property type="evidence" value="ECO:0007669"/>
    <property type="project" value="InterPro"/>
</dbReference>
<name>A0A9D4PMV9_RHISA</name>
<accession>A0A9D4PMV9</accession>
<protein>
    <submittedName>
        <fullName evidence="2">Uncharacterized protein</fullName>
    </submittedName>
</protein>
<dbReference type="EMBL" id="JABSTV010001252">
    <property type="protein sequence ID" value="KAH7947589.1"/>
    <property type="molecule type" value="Genomic_DNA"/>
</dbReference>
<sequence length="389" mass="43018">MLPISGNSKGFVPFFEDPFKQGLVLSGRSMAALQTPPPPSLQPCPAESRAEFAKTAASYYTPPSESETFQSVVGGISDVARPSPVTPFDGEHWNQGSVSPLFSHSTGGEEFDDASLSSRMSSVAEDCNQRDHRFAWSRCNQAVAFLATVAIVCISALMVHMTLTVLSDGNARHLLEEARDVTPTEPSEGDSLQQNAPIVELPSPTKVKPPLNTSTGFFTPDTESKTFLADVSKPPLQVFTIMQPLGNVTGQKHKRDLSRMAPFPPRRMPLKRRRALTWRVAAPPHHHRDIEVRPSMRVAPTPRPPNQRCGLSFYTYCSKLRHEAYYRHSTHSCVLTIMDDVQVCNHSPNKFVTLGECQRRCVHTPTPSVACLEKPLFSWCSRGARIPVK</sequence>
<dbReference type="Proteomes" id="UP000821837">
    <property type="component" value="Chromosome 6"/>
</dbReference>
<keyword evidence="1" id="KW-1133">Transmembrane helix</keyword>
<dbReference type="SUPFAM" id="SSF57362">
    <property type="entry name" value="BPTI-like"/>
    <property type="match status" value="1"/>
</dbReference>
<dbReference type="VEuPathDB" id="VectorBase:RSAN_026547"/>
<organism evidence="2 3">
    <name type="scientific">Rhipicephalus sanguineus</name>
    <name type="common">Brown dog tick</name>
    <name type="synonym">Ixodes sanguineus</name>
    <dbReference type="NCBI Taxonomy" id="34632"/>
    <lineage>
        <taxon>Eukaryota</taxon>
        <taxon>Metazoa</taxon>
        <taxon>Ecdysozoa</taxon>
        <taxon>Arthropoda</taxon>
        <taxon>Chelicerata</taxon>
        <taxon>Arachnida</taxon>
        <taxon>Acari</taxon>
        <taxon>Parasitiformes</taxon>
        <taxon>Ixodida</taxon>
        <taxon>Ixodoidea</taxon>
        <taxon>Ixodidae</taxon>
        <taxon>Rhipicephalinae</taxon>
        <taxon>Rhipicephalus</taxon>
        <taxon>Rhipicephalus</taxon>
    </lineage>
</organism>
<keyword evidence="3" id="KW-1185">Reference proteome</keyword>
<evidence type="ECO:0000256" key="1">
    <source>
        <dbReference type="SAM" id="Phobius"/>
    </source>
</evidence>
<dbReference type="AlphaFoldDB" id="A0A9D4PMV9"/>
<gene>
    <name evidence="2" type="ORF">HPB52_013859</name>
</gene>
<feature type="transmembrane region" description="Helical" evidence="1">
    <location>
        <begin position="142"/>
        <end position="163"/>
    </location>
</feature>
<proteinExistence type="predicted"/>
<comment type="caution">
    <text evidence="2">The sequence shown here is derived from an EMBL/GenBank/DDBJ whole genome shotgun (WGS) entry which is preliminary data.</text>
</comment>
<reference evidence="2" key="2">
    <citation type="submission" date="2021-09" db="EMBL/GenBank/DDBJ databases">
        <authorList>
            <person name="Jia N."/>
            <person name="Wang J."/>
            <person name="Shi W."/>
            <person name="Du L."/>
            <person name="Sun Y."/>
            <person name="Zhan W."/>
            <person name="Jiang J."/>
            <person name="Wang Q."/>
            <person name="Zhang B."/>
            <person name="Ji P."/>
            <person name="Sakyi L.B."/>
            <person name="Cui X."/>
            <person name="Yuan T."/>
            <person name="Jiang B."/>
            <person name="Yang W."/>
            <person name="Lam T.T.-Y."/>
            <person name="Chang Q."/>
            <person name="Ding S."/>
            <person name="Wang X."/>
            <person name="Zhu J."/>
            <person name="Ruan X."/>
            <person name="Zhao L."/>
            <person name="Wei J."/>
            <person name="Que T."/>
            <person name="Du C."/>
            <person name="Cheng J."/>
            <person name="Dai P."/>
            <person name="Han X."/>
            <person name="Huang E."/>
            <person name="Gao Y."/>
            <person name="Liu J."/>
            <person name="Shao H."/>
            <person name="Ye R."/>
            <person name="Li L."/>
            <person name="Wei W."/>
            <person name="Wang X."/>
            <person name="Wang C."/>
            <person name="Huo Q."/>
            <person name="Li W."/>
            <person name="Guo W."/>
            <person name="Chen H."/>
            <person name="Chen S."/>
            <person name="Zhou L."/>
            <person name="Zhou L."/>
            <person name="Ni X."/>
            <person name="Tian J."/>
            <person name="Zhou Y."/>
            <person name="Sheng Y."/>
            <person name="Liu T."/>
            <person name="Pan Y."/>
            <person name="Xia L."/>
            <person name="Li J."/>
            <person name="Zhao F."/>
            <person name="Cao W."/>
        </authorList>
    </citation>
    <scope>NUCLEOTIDE SEQUENCE</scope>
    <source>
        <strain evidence="2">Rsan-2018</strain>
        <tissue evidence="2">Larvae</tissue>
    </source>
</reference>
<evidence type="ECO:0000313" key="2">
    <source>
        <dbReference type="EMBL" id="KAH7947589.1"/>
    </source>
</evidence>
<keyword evidence="1" id="KW-0812">Transmembrane</keyword>
<evidence type="ECO:0000313" key="3">
    <source>
        <dbReference type="Proteomes" id="UP000821837"/>
    </source>
</evidence>
<dbReference type="InterPro" id="IPR036880">
    <property type="entry name" value="Kunitz_BPTI_sf"/>
</dbReference>
<keyword evidence="1" id="KW-0472">Membrane</keyword>
<reference evidence="2" key="1">
    <citation type="journal article" date="2020" name="Cell">
        <title>Large-Scale Comparative Analyses of Tick Genomes Elucidate Their Genetic Diversity and Vector Capacities.</title>
        <authorList>
            <consortium name="Tick Genome and Microbiome Consortium (TIGMIC)"/>
            <person name="Jia N."/>
            <person name="Wang J."/>
            <person name="Shi W."/>
            <person name="Du L."/>
            <person name="Sun Y."/>
            <person name="Zhan W."/>
            <person name="Jiang J.F."/>
            <person name="Wang Q."/>
            <person name="Zhang B."/>
            <person name="Ji P."/>
            <person name="Bell-Sakyi L."/>
            <person name="Cui X.M."/>
            <person name="Yuan T.T."/>
            <person name="Jiang B.G."/>
            <person name="Yang W.F."/>
            <person name="Lam T.T."/>
            <person name="Chang Q.C."/>
            <person name="Ding S.J."/>
            <person name="Wang X.J."/>
            <person name="Zhu J.G."/>
            <person name="Ruan X.D."/>
            <person name="Zhao L."/>
            <person name="Wei J.T."/>
            <person name="Ye R.Z."/>
            <person name="Que T.C."/>
            <person name="Du C.H."/>
            <person name="Zhou Y.H."/>
            <person name="Cheng J.X."/>
            <person name="Dai P.F."/>
            <person name="Guo W.B."/>
            <person name="Han X.H."/>
            <person name="Huang E.J."/>
            <person name="Li L.F."/>
            <person name="Wei W."/>
            <person name="Gao Y.C."/>
            <person name="Liu J.Z."/>
            <person name="Shao H.Z."/>
            <person name="Wang X."/>
            <person name="Wang C.C."/>
            <person name="Yang T.C."/>
            <person name="Huo Q.B."/>
            <person name="Li W."/>
            <person name="Chen H.Y."/>
            <person name="Chen S.E."/>
            <person name="Zhou L.G."/>
            <person name="Ni X.B."/>
            <person name="Tian J.H."/>
            <person name="Sheng Y."/>
            <person name="Liu T."/>
            <person name="Pan Y.S."/>
            <person name="Xia L.Y."/>
            <person name="Li J."/>
            <person name="Zhao F."/>
            <person name="Cao W.C."/>
        </authorList>
    </citation>
    <scope>NUCLEOTIDE SEQUENCE</scope>
    <source>
        <strain evidence="2">Rsan-2018</strain>
    </source>
</reference>